<organism evidence="13">
    <name type="scientific">Clastoptera arizonana</name>
    <name type="common">Arizona spittle bug</name>
    <dbReference type="NCBI Taxonomy" id="38151"/>
    <lineage>
        <taxon>Eukaryota</taxon>
        <taxon>Metazoa</taxon>
        <taxon>Ecdysozoa</taxon>
        <taxon>Arthropoda</taxon>
        <taxon>Hexapoda</taxon>
        <taxon>Insecta</taxon>
        <taxon>Pterygota</taxon>
        <taxon>Neoptera</taxon>
        <taxon>Paraneoptera</taxon>
        <taxon>Hemiptera</taxon>
        <taxon>Auchenorrhyncha</taxon>
        <taxon>Cercopoidea</taxon>
        <taxon>Clastopteridae</taxon>
        <taxon>Clastoptera</taxon>
    </lineage>
</organism>
<evidence type="ECO:0000256" key="12">
    <source>
        <dbReference type="SAM" id="Phobius"/>
    </source>
</evidence>
<keyword evidence="6" id="KW-0999">Mitochondrion inner membrane</keyword>
<feature type="repeat" description="Solcar" evidence="10">
    <location>
        <begin position="7"/>
        <end position="80"/>
    </location>
</feature>
<accession>A0A1B6E939</accession>
<evidence type="ECO:0000256" key="6">
    <source>
        <dbReference type="ARBA" id="ARBA00022792"/>
    </source>
</evidence>
<dbReference type="PROSITE" id="PS50920">
    <property type="entry name" value="SOLCAR"/>
    <property type="match status" value="3"/>
</dbReference>
<dbReference type="GO" id="GO:0005743">
    <property type="term" value="C:mitochondrial inner membrane"/>
    <property type="evidence" value="ECO:0007669"/>
    <property type="project" value="UniProtKB-SubCell"/>
</dbReference>
<sequence>MKNDNSNSFLTSLLAGAVAGLTVDLTLFPLDTLKTRLQSKQGFWRAGGFTNIYKGVETVALGSVPCAAIFLATYEIVKLYLCSSENGYWTPLYHMSSASLAELSVKTVHVPMEIVKQRRQVSGLSPIKIIKLIMKEEGIVGFYRGLHSTLARDIPYSIIEFPMWEGLKAYWYNKTLRKVSPIESALCGAIAGAVAAALTTPADIIKTRIMLSENTSEKKQHQLANVVKEIYKNNGFKGFYIGFLPRVLMVFLGSGIFFGCYEFSRNQINCSNFGKLI</sequence>
<gene>
    <name evidence="13" type="ORF">g.13472</name>
</gene>
<evidence type="ECO:0000256" key="1">
    <source>
        <dbReference type="ARBA" id="ARBA00004448"/>
    </source>
</evidence>
<evidence type="ECO:0000256" key="11">
    <source>
        <dbReference type="RuleBase" id="RU000488"/>
    </source>
</evidence>
<evidence type="ECO:0000256" key="9">
    <source>
        <dbReference type="ARBA" id="ARBA00023136"/>
    </source>
</evidence>
<reference evidence="13" key="1">
    <citation type="submission" date="2015-12" db="EMBL/GenBank/DDBJ databases">
        <title>De novo transcriptome assembly of four potential Pierce s Disease insect vectors from Arizona vineyards.</title>
        <authorList>
            <person name="Tassone E.E."/>
        </authorList>
    </citation>
    <scope>NUCLEOTIDE SEQUENCE</scope>
</reference>
<dbReference type="EMBL" id="GEDC01002849">
    <property type="protein sequence ID" value="JAS34449.1"/>
    <property type="molecule type" value="Transcribed_RNA"/>
</dbReference>
<keyword evidence="8" id="KW-0496">Mitochondrion</keyword>
<evidence type="ECO:0008006" key="14">
    <source>
        <dbReference type="Google" id="ProtNLM"/>
    </source>
</evidence>
<dbReference type="FunFam" id="1.50.40.10:FF:000018">
    <property type="entry name" value="S-adenosylmethionine mitochondrial carrier protein-like"/>
    <property type="match status" value="1"/>
</dbReference>
<evidence type="ECO:0000256" key="4">
    <source>
        <dbReference type="ARBA" id="ARBA00022692"/>
    </source>
</evidence>
<dbReference type="Gene3D" id="1.50.40.10">
    <property type="entry name" value="Mitochondrial carrier domain"/>
    <property type="match status" value="2"/>
</dbReference>
<evidence type="ECO:0000313" key="13">
    <source>
        <dbReference type="EMBL" id="JAS34449.1"/>
    </source>
</evidence>
<proteinExistence type="inferred from homology"/>
<dbReference type="PANTHER" id="PTHR45667">
    <property type="entry name" value="S-ADENOSYLMETHIONINE MITOCHONDRIAL CARRIER PROTEIN"/>
    <property type="match status" value="1"/>
</dbReference>
<dbReference type="SUPFAM" id="SSF103506">
    <property type="entry name" value="Mitochondrial carrier"/>
    <property type="match status" value="1"/>
</dbReference>
<dbReference type="Pfam" id="PF00153">
    <property type="entry name" value="Mito_carr"/>
    <property type="match status" value="3"/>
</dbReference>
<feature type="repeat" description="Solcar" evidence="10">
    <location>
        <begin position="89"/>
        <end position="170"/>
    </location>
</feature>
<feature type="transmembrane region" description="Helical" evidence="12">
    <location>
        <begin position="238"/>
        <end position="259"/>
    </location>
</feature>
<keyword evidence="3 11" id="KW-0813">Transport</keyword>
<evidence type="ECO:0000256" key="8">
    <source>
        <dbReference type="ARBA" id="ARBA00023128"/>
    </source>
</evidence>
<dbReference type="InterPro" id="IPR002067">
    <property type="entry name" value="MCP"/>
</dbReference>
<name>A0A1B6E939_9HEMI</name>
<keyword evidence="9 10" id="KW-0472">Membrane</keyword>
<dbReference type="InterPro" id="IPR023395">
    <property type="entry name" value="MCP_dom_sf"/>
</dbReference>
<evidence type="ECO:0000256" key="7">
    <source>
        <dbReference type="ARBA" id="ARBA00022989"/>
    </source>
</evidence>
<keyword evidence="7 12" id="KW-1133">Transmembrane helix</keyword>
<comment type="similarity">
    <text evidence="2 11">Belongs to the mitochondrial carrier (TC 2.A.29) family.</text>
</comment>
<evidence type="ECO:0000256" key="3">
    <source>
        <dbReference type="ARBA" id="ARBA00022448"/>
    </source>
</evidence>
<keyword evidence="5" id="KW-0677">Repeat</keyword>
<dbReference type="PRINTS" id="PR00926">
    <property type="entry name" value="MITOCARRIER"/>
</dbReference>
<evidence type="ECO:0000256" key="2">
    <source>
        <dbReference type="ARBA" id="ARBA00006375"/>
    </source>
</evidence>
<protein>
    <recommendedName>
        <fullName evidence="14">S-adenosylmethionine mitochondrial carrier protein</fullName>
    </recommendedName>
</protein>
<dbReference type="InterPro" id="IPR018108">
    <property type="entry name" value="MCP_transmembrane"/>
</dbReference>
<feature type="repeat" description="Solcar" evidence="10">
    <location>
        <begin position="179"/>
        <end position="267"/>
    </location>
</feature>
<keyword evidence="4 10" id="KW-0812">Transmembrane</keyword>
<evidence type="ECO:0000256" key="5">
    <source>
        <dbReference type="ARBA" id="ARBA00022737"/>
    </source>
</evidence>
<comment type="subcellular location">
    <subcellularLocation>
        <location evidence="1">Mitochondrion inner membrane</location>
        <topology evidence="1">Multi-pass membrane protein</topology>
    </subcellularLocation>
</comment>
<dbReference type="GO" id="GO:0055085">
    <property type="term" value="P:transmembrane transport"/>
    <property type="evidence" value="ECO:0007669"/>
    <property type="project" value="InterPro"/>
</dbReference>
<evidence type="ECO:0000256" key="10">
    <source>
        <dbReference type="PROSITE-ProRule" id="PRU00282"/>
    </source>
</evidence>
<feature type="transmembrane region" description="Helical" evidence="12">
    <location>
        <begin position="12"/>
        <end position="30"/>
    </location>
</feature>
<dbReference type="AlphaFoldDB" id="A0A1B6E939"/>